<keyword evidence="3 11" id="KW-0732">Signal</keyword>
<evidence type="ECO:0000256" key="7">
    <source>
        <dbReference type="ARBA" id="ARBA00023136"/>
    </source>
</evidence>
<feature type="domain" description="Fibronectin type-III" evidence="13">
    <location>
        <begin position="309"/>
        <end position="408"/>
    </location>
</feature>
<evidence type="ECO:0000256" key="2">
    <source>
        <dbReference type="ARBA" id="ARBA00022692"/>
    </source>
</evidence>
<keyword evidence="7" id="KW-0472">Membrane</keyword>
<keyword evidence="2" id="KW-0812">Transmembrane</keyword>
<proteinExistence type="predicted"/>
<dbReference type="Gene3D" id="2.60.40.10">
    <property type="entry name" value="Immunoglobulins"/>
    <property type="match status" value="4"/>
</dbReference>
<evidence type="ECO:0000313" key="15">
    <source>
        <dbReference type="Proteomes" id="UP001497382"/>
    </source>
</evidence>
<keyword evidence="5" id="KW-0130">Cell adhesion</keyword>
<feature type="domain" description="Ig-like" evidence="12">
    <location>
        <begin position="24"/>
        <end position="115"/>
    </location>
</feature>
<gene>
    <name evidence="14" type="ORF">LARSCL_LOCUS6278</name>
</gene>
<dbReference type="SUPFAM" id="SSF48726">
    <property type="entry name" value="Immunoglobulin"/>
    <property type="match status" value="3"/>
</dbReference>
<dbReference type="InterPro" id="IPR009138">
    <property type="entry name" value="Neural_cell_adh"/>
</dbReference>
<evidence type="ECO:0000259" key="12">
    <source>
        <dbReference type="PROSITE" id="PS50835"/>
    </source>
</evidence>
<dbReference type="CDD" id="cd00096">
    <property type="entry name" value="Ig"/>
    <property type="match status" value="2"/>
</dbReference>
<dbReference type="Pfam" id="PF07679">
    <property type="entry name" value="I-set"/>
    <property type="match status" value="2"/>
</dbReference>
<keyword evidence="4" id="KW-0677">Repeat</keyword>
<organism evidence="14 15">
    <name type="scientific">Larinioides sclopetarius</name>
    <dbReference type="NCBI Taxonomy" id="280406"/>
    <lineage>
        <taxon>Eukaryota</taxon>
        <taxon>Metazoa</taxon>
        <taxon>Ecdysozoa</taxon>
        <taxon>Arthropoda</taxon>
        <taxon>Chelicerata</taxon>
        <taxon>Arachnida</taxon>
        <taxon>Araneae</taxon>
        <taxon>Araneomorphae</taxon>
        <taxon>Entelegynae</taxon>
        <taxon>Araneoidea</taxon>
        <taxon>Araneidae</taxon>
        <taxon>Larinioides</taxon>
    </lineage>
</organism>
<name>A0AAV1ZKP5_9ARAC</name>
<feature type="chain" id="PRO_5043326418" description="Neural cell adhesion molecule 2" evidence="11">
    <location>
        <begin position="24"/>
        <end position="435"/>
    </location>
</feature>
<accession>A0AAV1ZKP5</accession>
<dbReference type="PROSITE" id="PS50853">
    <property type="entry name" value="FN3"/>
    <property type="match status" value="1"/>
</dbReference>
<keyword evidence="15" id="KW-1185">Reference proteome</keyword>
<dbReference type="SMART" id="SM00409">
    <property type="entry name" value="IG"/>
    <property type="match status" value="3"/>
</dbReference>
<dbReference type="Proteomes" id="UP001497382">
    <property type="component" value="Unassembled WGS sequence"/>
</dbReference>
<dbReference type="SUPFAM" id="SSF49265">
    <property type="entry name" value="Fibronectin type III"/>
    <property type="match status" value="1"/>
</dbReference>
<evidence type="ECO:0000256" key="8">
    <source>
        <dbReference type="ARBA" id="ARBA00023157"/>
    </source>
</evidence>
<feature type="signal peptide" evidence="11">
    <location>
        <begin position="1"/>
        <end position="23"/>
    </location>
</feature>
<dbReference type="EMBL" id="CAXIEN010000059">
    <property type="protein sequence ID" value="CAL1272259.1"/>
    <property type="molecule type" value="Genomic_DNA"/>
</dbReference>
<feature type="domain" description="Ig-like" evidence="12">
    <location>
        <begin position="215"/>
        <end position="301"/>
    </location>
</feature>
<keyword evidence="8" id="KW-1015">Disulfide bond</keyword>
<dbReference type="GO" id="GO:0030424">
    <property type="term" value="C:axon"/>
    <property type="evidence" value="ECO:0007669"/>
    <property type="project" value="TreeGrafter"/>
</dbReference>
<keyword evidence="9" id="KW-0325">Glycoprotein</keyword>
<dbReference type="GO" id="GO:0043025">
    <property type="term" value="C:neuronal cell body"/>
    <property type="evidence" value="ECO:0007669"/>
    <property type="project" value="TreeGrafter"/>
</dbReference>
<sequence>MDLSAGISFSFLIAIILCSYSQSSQLYLQPVKNDHAYFTGDNFFVTCFTTDDNIEKLTWTDFESNPISTDHGRIHAEHAEGDQVGLRLVFTNVEIEDAGTYTCSDDQDSVSFDLTVYRAVSFGDTPRVQHAPEGDTGVVLCNVKSDPKPVVNWYFEGTKISNDKKYQIHPDNHSLKIHDLTRDDAGEYKCKAFVFTHLSSQIKDFDIKLHVQYAPEIIGEQQVSMYTSVGSKKNLTCTITADPVPIFQWLYDEMIIHNNTKKSVIYDTNNSSVLQIDIDSKERLGEYICRASNPLGDKEVIIDLKEGNPPAAPTLEVASDKDTVKLDIKITEDMDIDEELKVDGFKVQYILTMSGSWNSPKTLEFKIGDVYEIRNMSYNTKYIFRAAAHNGAGYGNFSNEVMHETPALQTASVISSSSTKCALSSALFFFIIALL</sequence>
<keyword evidence="6" id="KW-1133">Transmembrane helix</keyword>
<evidence type="ECO:0000256" key="10">
    <source>
        <dbReference type="ARBA" id="ARBA00023319"/>
    </source>
</evidence>
<dbReference type="InterPro" id="IPR003599">
    <property type="entry name" value="Ig_sub"/>
</dbReference>
<evidence type="ECO:0000256" key="9">
    <source>
        <dbReference type="ARBA" id="ARBA00023180"/>
    </source>
</evidence>
<dbReference type="PRINTS" id="PR01838">
    <property type="entry name" value="NCAMFAMILY"/>
</dbReference>
<feature type="domain" description="Ig-like" evidence="12">
    <location>
        <begin position="133"/>
        <end position="192"/>
    </location>
</feature>
<evidence type="ECO:0000256" key="1">
    <source>
        <dbReference type="ARBA" id="ARBA00004167"/>
    </source>
</evidence>
<evidence type="ECO:0000313" key="14">
    <source>
        <dbReference type="EMBL" id="CAL1272259.1"/>
    </source>
</evidence>
<comment type="subcellular location">
    <subcellularLocation>
        <location evidence="1">Membrane</location>
        <topology evidence="1">Single-pass membrane protein</topology>
    </subcellularLocation>
</comment>
<dbReference type="GO" id="GO:0005886">
    <property type="term" value="C:plasma membrane"/>
    <property type="evidence" value="ECO:0007669"/>
    <property type="project" value="UniProtKB-ARBA"/>
</dbReference>
<protein>
    <recommendedName>
        <fullName evidence="16">Neural cell adhesion molecule 2</fullName>
    </recommendedName>
</protein>
<dbReference type="GO" id="GO:0008046">
    <property type="term" value="F:axon guidance receptor activity"/>
    <property type="evidence" value="ECO:0007669"/>
    <property type="project" value="TreeGrafter"/>
</dbReference>
<reference evidence="14 15" key="1">
    <citation type="submission" date="2024-04" db="EMBL/GenBank/DDBJ databases">
        <authorList>
            <person name="Rising A."/>
            <person name="Reimegard J."/>
            <person name="Sonavane S."/>
            <person name="Akerstrom W."/>
            <person name="Nylinder S."/>
            <person name="Hedman E."/>
            <person name="Kallberg Y."/>
        </authorList>
    </citation>
    <scope>NUCLEOTIDE SEQUENCE [LARGE SCALE GENOMIC DNA]</scope>
</reference>
<dbReference type="PANTHER" id="PTHR45080:SF27">
    <property type="entry name" value="NEURAL CELL ADHESION MOLECULE 1-LIKE"/>
    <property type="match status" value="1"/>
</dbReference>
<dbReference type="InterPro" id="IPR013098">
    <property type="entry name" value="Ig_I-set"/>
</dbReference>
<dbReference type="InterPro" id="IPR036179">
    <property type="entry name" value="Ig-like_dom_sf"/>
</dbReference>
<evidence type="ECO:0008006" key="16">
    <source>
        <dbReference type="Google" id="ProtNLM"/>
    </source>
</evidence>
<dbReference type="SMART" id="SM00408">
    <property type="entry name" value="IGc2"/>
    <property type="match status" value="3"/>
</dbReference>
<dbReference type="PROSITE" id="PS50835">
    <property type="entry name" value="IG_LIKE"/>
    <property type="match status" value="3"/>
</dbReference>
<keyword evidence="10" id="KW-0393">Immunoglobulin domain</keyword>
<dbReference type="InterPro" id="IPR013783">
    <property type="entry name" value="Ig-like_fold"/>
</dbReference>
<dbReference type="InterPro" id="IPR050958">
    <property type="entry name" value="Cell_Adh-Cytoskel_Orgn"/>
</dbReference>
<comment type="caution">
    <text evidence="14">The sequence shown here is derived from an EMBL/GenBank/DDBJ whole genome shotgun (WGS) entry which is preliminary data.</text>
</comment>
<evidence type="ECO:0000256" key="3">
    <source>
        <dbReference type="ARBA" id="ARBA00022729"/>
    </source>
</evidence>
<dbReference type="InterPro" id="IPR007110">
    <property type="entry name" value="Ig-like_dom"/>
</dbReference>
<evidence type="ECO:0000256" key="5">
    <source>
        <dbReference type="ARBA" id="ARBA00022889"/>
    </source>
</evidence>
<dbReference type="CDD" id="cd00063">
    <property type="entry name" value="FN3"/>
    <property type="match status" value="1"/>
</dbReference>
<dbReference type="GO" id="GO:0007156">
    <property type="term" value="P:homophilic cell adhesion via plasma membrane adhesion molecules"/>
    <property type="evidence" value="ECO:0007669"/>
    <property type="project" value="TreeGrafter"/>
</dbReference>
<dbReference type="InterPro" id="IPR003961">
    <property type="entry name" value="FN3_dom"/>
</dbReference>
<dbReference type="PANTHER" id="PTHR45080">
    <property type="entry name" value="CONTACTIN 5"/>
    <property type="match status" value="1"/>
</dbReference>
<dbReference type="InterPro" id="IPR036116">
    <property type="entry name" value="FN3_sf"/>
</dbReference>
<evidence type="ECO:0000256" key="4">
    <source>
        <dbReference type="ARBA" id="ARBA00022737"/>
    </source>
</evidence>
<evidence type="ECO:0000256" key="11">
    <source>
        <dbReference type="SAM" id="SignalP"/>
    </source>
</evidence>
<dbReference type="InterPro" id="IPR003598">
    <property type="entry name" value="Ig_sub2"/>
</dbReference>
<dbReference type="AlphaFoldDB" id="A0AAV1ZKP5"/>
<evidence type="ECO:0000256" key="6">
    <source>
        <dbReference type="ARBA" id="ARBA00022989"/>
    </source>
</evidence>
<evidence type="ECO:0000259" key="13">
    <source>
        <dbReference type="PROSITE" id="PS50853"/>
    </source>
</evidence>
<dbReference type="GO" id="GO:0050808">
    <property type="term" value="P:synapse organization"/>
    <property type="evidence" value="ECO:0007669"/>
    <property type="project" value="TreeGrafter"/>
</dbReference>